<feature type="domain" description="PpiC" evidence="13">
    <location>
        <begin position="262"/>
        <end position="362"/>
    </location>
</feature>
<evidence type="ECO:0000256" key="10">
    <source>
        <dbReference type="ARBA" id="ARBA00042775"/>
    </source>
</evidence>
<keyword evidence="6 12" id="KW-0472">Membrane</keyword>
<evidence type="ECO:0000256" key="6">
    <source>
        <dbReference type="ARBA" id="ARBA00023136"/>
    </source>
</evidence>
<evidence type="ECO:0000256" key="11">
    <source>
        <dbReference type="PROSITE-ProRule" id="PRU00278"/>
    </source>
</evidence>
<evidence type="ECO:0000256" key="3">
    <source>
        <dbReference type="ARBA" id="ARBA00022519"/>
    </source>
</evidence>
<sequence>MLQNIRDNSQGWIAKTIIGVIVVLLSFTGFEAITNSASNRDNAAEVNGKPILKTELAQMVDMQRRQLLQQLGPDFDPSLIEDKFLRESALKSLIDRQILLQGSRDAGLVFPSSAMDQLLLKTPEFQVDGEFSRERFDQFVRERNMNRLQFRQRLEEEILVGQLRAGVAGSAFVTSDEIEAFVRLEKQTRDFASITINVAPDAVVVEDADIKAFYDEHARRFMTEEQVVVEYVELRKDEFFDQVKVEAGQLQELYEQEIANLAEQRQAAHILIETSDSVTSEQAKAKLEELAQRIAQGEDFAALASEFSDDLDSKGDGGDLGYAGPGVYEPPFETALYALKEKGEVSAPVRTDYGWHLIKLLDVQAPEIPSFASLEEKLTADLKSQLVERRFVEAGEQLESSAYEAADLSQPAQDLGLAVQTTPAFGRAGGVQGVSANRQVVREAFGDTLLVNRRNSKLIELDQNTQVVIRVKDHLKAEPLPLDAVSEQIRAELVTERARDAARAEGEKLLTALRAGEAQGEGWLPVEAATRSQDGVDPAVLQTLFRMPRSASPEAPAYAGVSTGNGDFAVIRLTAVSEPEGELSEEEKVMYARFLASRSGEQDYEALTQHLRASADIEKF</sequence>
<dbReference type="InterPro" id="IPR000297">
    <property type="entry name" value="PPIase_PpiC"/>
</dbReference>
<evidence type="ECO:0000313" key="15">
    <source>
        <dbReference type="Proteomes" id="UP000244064"/>
    </source>
</evidence>
<comment type="similarity">
    <text evidence="8">Belongs to the PpiD chaperone family.</text>
</comment>
<keyword evidence="11 14" id="KW-0413">Isomerase</keyword>
<dbReference type="PANTHER" id="PTHR47529:SF1">
    <property type="entry name" value="PERIPLASMIC CHAPERONE PPID"/>
    <property type="match status" value="1"/>
</dbReference>
<dbReference type="PANTHER" id="PTHR47529">
    <property type="entry name" value="PEPTIDYL-PROLYL CIS-TRANS ISOMERASE D"/>
    <property type="match status" value="1"/>
</dbReference>
<evidence type="ECO:0000256" key="2">
    <source>
        <dbReference type="ARBA" id="ARBA00022475"/>
    </source>
</evidence>
<dbReference type="Gene3D" id="1.10.4030.10">
    <property type="entry name" value="Porin chaperone SurA, peptide-binding domain"/>
    <property type="match status" value="1"/>
</dbReference>
<evidence type="ECO:0000256" key="4">
    <source>
        <dbReference type="ARBA" id="ARBA00022692"/>
    </source>
</evidence>
<dbReference type="PROSITE" id="PS01096">
    <property type="entry name" value="PPIC_PPIASE_1"/>
    <property type="match status" value="1"/>
</dbReference>
<keyword evidence="11" id="KW-0697">Rotamase</keyword>
<evidence type="ECO:0000256" key="1">
    <source>
        <dbReference type="ARBA" id="ARBA00004382"/>
    </source>
</evidence>
<dbReference type="InterPro" id="IPR023058">
    <property type="entry name" value="PPIase_PpiC_CS"/>
</dbReference>
<name>A0A2T5P6P1_9PSED</name>
<evidence type="ECO:0000256" key="8">
    <source>
        <dbReference type="ARBA" id="ARBA00038408"/>
    </source>
</evidence>
<organism evidence="14 15">
    <name type="scientific">Pseudomonas mangrovi</name>
    <dbReference type="NCBI Taxonomy" id="2161748"/>
    <lineage>
        <taxon>Bacteria</taxon>
        <taxon>Pseudomonadati</taxon>
        <taxon>Pseudomonadota</taxon>
        <taxon>Gammaproteobacteria</taxon>
        <taxon>Pseudomonadales</taxon>
        <taxon>Pseudomonadaceae</taxon>
        <taxon>Pseudomonas</taxon>
    </lineage>
</organism>
<evidence type="ECO:0000256" key="9">
    <source>
        <dbReference type="ARBA" id="ARBA00040743"/>
    </source>
</evidence>
<keyword evidence="4 12" id="KW-0812">Transmembrane</keyword>
<evidence type="ECO:0000256" key="5">
    <source>
        <dbReference type="ARBA" id="ARBA00022989"/>
    </source>
</evidence>
<comment type="caution">
    <text evidence="14">The sequence shown here is derived from an EMBL/GenBank/DDBJ whole genome shotgun (WGS) entry which is preliminary data.</text>
</comment>
<keyword evidence="2" id="KW-1003">Cell membrane</keyword>
<dbReference type="OrthoDB" id="9812372at2"/>
<evidence type="ECO:0000256" key="12">
    <source>
        <dbReference type="SAM" id="Phobius"/>
    </source>
</evidence>
<dbReference type="InterPro" id="IPR046357">
    <property type="entry name" value="PPIase_dom_sf"/>
</dbReference>
<dbReference type="EMBL" id="QASN01000020">
    <property type="protein sequence ID" value="PTU73411.1"/>
    <property type="molecule type" value="Genomic_DNA"/>
</dbReference>
<evidence type="ECO:0000313" key="14">
    <source>
        <dbReference type="EMBL" id="PTU73411.1"/>
    </source>
</evidence>
<comment type="subcellular location">
    <subcellularLocation>
        <location evidence="1">Cell inner membrane</location>
        <topology evidence="1">Single-pass type II membrane protein</topology>
        <orientation evidence="1">Periplasmic side</orientation>
    </subcellularLocation>
</comment>
<keyword evidence="15" id="KW-1185">Reference proteome</keyword>
<dbReference type="Pfam" id="PF13624">
    <property type="entry name" value="SurA_N_3"/>
    <property type="match status" value="1"/>
</dbReference>
<evidence type="ECO:0000259" key="13">
    <source>
        <dbReference type="PROSITE" id="PS50198"/>
    </source>
</evidence>
<dbReference type="SUPFAM" id="SSF109998">
    <property type="entry name" value="Triger factor/SurA peptide-binding domain-like"/>
    <property type="match status" value="1"/>
</dbReference>
<dbReference type="GO" id="GO:0003755">
    <property type="term" value="F:peptidyl-prolyl cis-trans isomerase activity"/>
    <property type="evidence" value="ECO:0007669"/>
    <property type="project" value="UniProtKB-KW"/>
</dbReference>
<evidence type="ECO:0000256" key="7">
    <source>
        <dbReference type="ARBA" id="ARBA00023186"/>
    </source>
</evidence>
<dbReference type="AlphaFoldDB" id="A0A2T5P6P1"/>
<dbReference type="PROSITE" id="PS50198">
    <property type="entry name" value="PPIC_PPIASE_2"/>
    <property type="match status" value="1"/>
</dbReference>
<dbReference type="Gene3D" id="3.10.50.40">
    <property type="match status" value="1"/>
</dbReference>
<gene>
    <name evidence="14" type="ORF">DBO85_13840</name>
</gene>
<dbReference type="InterPro" id="IPR027304">
    <property type="entry name" value="Trigger_fact/SurA_dom_sf"/>
</dbReference>
<dbReference type="InterPro" id="IPR052029">
    <property type="entry name" value="PpiD_chaperone"/>
</dbReference>
<feature type="transmembrane region" description="Helical" evidence="12">
    <location>
        <begin position="12"/>
        <end position="30"/>
    </location>
</feature>
<keyword evidence="5 12" id="KW-1133">Transmembrane helix</keyword>
<dbReference type="Pfam" id="PF00639">
    <property type="entry name" value="Rotamase"/>
    <property type="match status" value="1"/>
</dbReference>
<protein>
    <recommendedName>
        <fullName evidence="9">Periplasmic chaperone PpiD</fullName>
    </recommendedName>
    <alternativeName>
        <fullName evidence="10">Periplasmic folding chaperone</fullName>
    </alternativeName>
</protein>
<keyword evidence="7" id="KW-0143">Chaperone</keyword>
<keyword evidence="3" id="KW-0997">Cell inner membrane</keyword>
<proteinExistence type="inferred from homology"/>
<dbReference type="GO" id="GO:0005886">
    <property type="term" value="C:plasma membrane"/>
    <property type="evidence" value="ECO:0007669"/>
    <property type="project" value="UniProtKB-SubCell"/>
</dbReference>
<dbReference type="SUPFAM" id="SSF54534">
    <property type="entry name" value="FKBP-like"/>
    <property type="match status" value="1"/>
</dbReference>
<reference evidence="14 15" key="1">
    <citation type="submission" date="2018-04" db="EMBL/GenBank/DDBJ databases">
        <title>Pseudomonas sp. nov., isolated from mangrove soil.</title>
        <authorList>
            <person name="Chen C."/>
        </authorList>
    </citation>
    <scope>NUCLEOTIDE SEQUENCE [LARGE SCALE GENOMIC DNA]</scope>
    <source>
        <strain evidence="14 15">TC-11</strain>
    </source>
</reference>
<accession>A0A2T5P6P1</accession>
<dbReference type="RefSeq" id="WP_108107856.1">
    <property type="nucleotide sequence ID" value="NZ_QASN01000020.1"/>
</dbReference>
<dbReference type="Proteomes" id="UP000244064">
    <property type="component" value="Unassembled WGS sequence"/>
</dbReference>